<feature type="domain" description="Alcohol dehydrogenase iron-type/glycerol dehydrogenase GldA" evidence="2">
    <location>
        <begin position="10"/>
        <end position="81"/>
    </location>
</feature>
<comment type="caution">
    <text evidence="3">The sequence shown here is derived from an EMBL/GenBank/DDBJ whole genome shotgun (WGS) entry which is preliminary data.</text>
</comment>
<dbReference type="SUPFAM" id="SSF56796">
    <property type="entry name" value="Dehydroquinate synthase-like"/>
    <property type="match status" value="1"/>
</dbReference>
<dbReference type="GO" id="GO:1990362">
    <property type="term" value="F:butanol dehydrogenase (NAD+) activity"/>
    <property type="evidence" value="ECO:0007669"/>
    <property type="project" value="InterPro"/>
</dbReference>
<evidence type="ECO:0000256" key="1">
    <source>
        <dbReference type="ARBA" id="ARBA00023002"/>
    </source>
</evidence>
<dbReference type="Gene3D" id="3.40.50.1970">
    <property type="match status" value="1"/>
</dbReference>
<reference evidence="3" key="1">
    <citation type="journal article" date="2015" name="Nature">
        <title>Complex archaea that bridge the gap between prokaryotes and eukaryotes.</title>
        <authorList>
            <person name="Spang A."/>
            <person name="Saw J.H."/>
            <person name="Jorgensen S.L."/>
            <person name="Zaremba-Niedzwiedzka K."/>
            <person name="Martijn J."/>
            <person name="Lind A.E."/>
            <person name="van Eijk R."/>
            <person name="Schleper C."/>
            <person name="Guy L."/>
            <person name="Ettema T.J."/>
        </authorList>
    </citation>
    <scope>NUCLEOTIDE SEQUENCE</scope>
</reference>
<keyword evidence="1" id="KW-0560">Oxidoreductase</keyword>
<dbReference type="AlphaFoldDB" id="A0A0F9BX17"/>
<dbReference type="GO" id="GO:0005829">
    <property type="term" value="C:cytosol"/>
    <property type="evidence" value="ECO:0007669"/>
    <property type="project" value="TreeGrafter"/>
</dbReference>
<evidence type="ECO:0000313" key="3">
    <source>
        <dbReference type="EMBL" id="KKK94909.1"/>
    </source>
</evidence>
<dbReference type="PANTHER" id="PTHR43633:SF1">
    <property type="entry name" value="ALCOHOL DEHYDROGENASE YQHD"/>
    <property type="match status" value="1"/>
</dbReference>
<dbReference type="GO" id="GO:0046872">
    <property type="term" value="F:metal ion binding"/>
    <property type="evidence" value="ECO:0007669"/>
    <property type="project" value="InterPro"/>
</dbReference>
<dbReference type="InterPro" id="IPR001670">
    <property type="entry name" value="ADH_Fe/GldA"/>
</dbReference>
<accession>A0A0F9BX17</accession>
<organism evidence="3">
    <name type="scientific">marine sediment metagenome</name>
    <dbReference type="NCBI Taxonomy" id="412755"/>
    <lineage>
        <taxon>unclassified sequences</taxon>
        <taxon>metagenomes</taxon>
        <taxon>ecological metagenomes</taxon>
    </lineage>
</organism>
<name>A0A0F9BX17_9ZZZZ</name>
<proteinExistence type="predicted"/>
<dbReference type="Pfam" id="PF00465">
    <property type="entry name" value="Fe-ADH"/>
    <property type="match status" value="1"/>
</dbReference>
<dbReference type="PANTHER" id="PTHR43633">
    <property type="entry name" value="ALCOHOL DEHYDROGENASE YQHD"/>
    <property type="match status" value="1"/>
</dbReference>
<sequence>MNESFSYSIPTKIFFGPGQLSRIGEEAKNLGNRALLVTGKTAMRRLGVTDKVKTYLESNHIQVDIFDQVMPNPTMKVVNEGGN</sequence>
<dbReference type="EMBL" id="LAZR01047143">
    <property type="protein sequence ID" value="KKK94909.1"/>
    <property type="molecule type" value="Genomic_DNA"/>
</dbReference>
<dbReference type="GO" id="GO:0008106">
    <property type="term" value="F:alcohol dehydrogenase (NADP+) activity"/>
    <property type="evidence" value="ECO:0007669"/>
    <property type="project" value="TreeGrafter"/>
</dbReference>
<dbReference type="GO" id="GO:1990002">
    <property type="term" value="F:methylglyoxal reductase (NADPH) (acetol producing) activity"/>
    <property type="evidence" value="ECO:0007669"/>
    <property type="project" value="TreeGrafter"/>
</dbReference>
<protein>
    <recommendedName>
        <fullName evidence="2">Alcohol dehydrogenase iron-type/glycerol dehydrogenase GldA domain-containing protein</fullName>
    </recommendedName>
</protein>
<gene>
    <name evidence="3" type="ORF">LCGC14_2678110</name>
</gene>
<dbReference type="InterPro" id="IPR044731">
    <property type="entry name" value="BDH-like"/>
</dbReference>
<evidence type="ECO:0000259" key="2">
    <source>
        <dbReference type="Pfam" id="PF00465"/>
    </source>
</evidence>